<dbReference type="InterPro" id="IPR053224">
    <property type="entry name" value="Sensory_adhesion_molecule"/>
</dbReference>
<reference evidence="3" key="1">
    <citation type="journal article" date="2019" name="Int. J. Syst. Evol. Microbiol.">
        <title>The Global Catalogue of Microorganisms (GCM) 10K type strain sequencing project: providing services to taxonomists for standard genome sequencing and annotation.</title>
        <authorList>
            <consortium name="The Broad Institute Genomics Platform"/>
            <consortium name="The Broad Institute Genome Sequencing Center for Infectious Disease"/>
            <person name="Wu L."/>
            <person name="Ma J."/>
        </authorList>
    </citation>
    <scope>NUCLEOTIDE SEQUENCE [LARGE SCALE GENOMIC DNA]</scope>
    <source>
        <strain evidence="3">CGMCC 4.7367</strain>
    </source>
</reference>
<protein>
    <recommendedName>
        <fullName evidence="1">VOC domain-containing protein</fullName>
    </recommendedName>
</protein>
<dbReference type="RefSeq" id="WP_191303121.1">
    <property type="nucleotide sequence ID" value="NZ_BNAR01000012.1"/>
</dbReference>
<dbReference type="PANTHER" id="PTHR31460:SF3">
    <property type="entry name" value="MESOCENTIN"/>
    <property type="match status" value="1"/>
</dbReference>
<organism evidence="2 3">
    <name type="scientific">Lentzea cavernae</name>
    <dbReference type="NCBI Taxonomy" id="2020703"/>
    <lineage>
        <taxon>Bacteria</taxon>
        <taxon>Bacillati</taxon>
        <taxon>Actinomycetota</taxon>
        <taxon>Actinomycetes</taxon>
        <taxon>Pseudonocardiales</taxon>
        <taxon>Pseudonocardiaceae</taxon>
        <taxon>Lentzea</taxon>
    </lineage>
</organism>
<dbReference type="Gene3D" id="3.10.180.10">
    <property type="entry name" value="2,3-Dihydroxybiphenyl 1,2-Dioxygenase, domain 1"/>
    <property type="match status" value="1"/>
</dbReference>
<dbReference type="SUPFAM" id="SSF63829">
    <property type="entry name" value="Calcium-dependent phosphotriesterase"/>
    <property type="match status" value="1"/>
</dbReference>
<sequence length="458" mass="48631">MTARTTLSLPDGFRPESLALGAEPVAYFGSLADGSILAVDLLDGTGRTVSPACGGQAGGLWLDGRGRLFVAGCFHGDARVVDVRTGEVLASYRLTDAQPALVADVVVTGDAAWFTDSFNPVLYRLPLGADGELPAQDAVERIPLSGDFPHVEGFNASGITTTPDSSALLVVHSGTGELFRVDPATGAATRVELAGSRLPSGDGMARTGTTLHVALGRENSVAVVQLDTSGTNGVVLERISSNDFDVPTAVAVHGDRLVVVNSRITTEPKSTTPYTALVFHRGQEGSRPMTARRLDSVLDPSQLFHTGLVVADLEEAQEKLSHLFGYSWTTVMELDVTARTKDGLQRAKQRFVLSVEEPRLELVEEIPGTVWVSNGANGAHHVGYWAEAEEIEKISSALVELGLEVEATNDVEQDGVTLWSYHRGLGGIRIELLSTLMRPSMEAWIAGTDPALLADGPL</sequence>
<comment type="caution">
    <text evidence="2">The sequence shown here is derived from an EMBL/GenBank/DDBJ whole genome shotgun (WGS) entry which is preliminary data.</text>
</comment>
<evidence type="ECO:0000259" key="1">
    <source>
        <dbReference type="PROSITE" id="PS51819"/>
    </source>
</evidence>
<evidence type="ECO:0000313" key="2">
    <source>
        <dbReference type="EMBL" id="GHH52470.1"/>
    </source>
</evidence>
<evidence type="ECO:0000313" key="3">
    <source>
        <dbReference type="Proteomes" id="UP000605568"/>
    </source>
</evidence>
<dbReference type="PROSITE" id="PS51819">
    <property type="entry name" value="VOC"/>
    <property type="match status" value="1"/>
</dbReference>
<dbReference type="InterPro" id="IPR037523">
    <property type="entry name" value="VOC_core"/>
</dbReference>
<dbReference type="Pfam" id="PF13669">
    <property type="entry name" value="Glyoxalase_4"/>
    <property type="match status" value="1"/>
</dbReference>
<gene>
    <name evidence="2" type="ORF">GCM10017774_64410</name>
</gene>
<dbReference type="InterPro" id="IPR015943">
    <property type="entry name" value="WD40/YVTN_repeat-like_dom_sf"/>
</dbReference>
<keyword evidence="3" id="KW-1185">Reference proteome</keyword>
<accession>A0ABQ3MQK6</accession>
<dbReference type="PANTHER" id="PTHR31460">
    <property type="match status" value="1"/>
</dbReference>
<proteinExistence type="predicted"/>
<dbReference type="InterPro" id="IPR029068">
    <property type="entry name" value="Glyas_Bleomycin-R_OHBP_Dase"/>
</dbReference>
<feature type="domain" description="VOC" evidence="1">
    <location>
        <begin position="302"/>
        <end position="435"/>
    </location>
</feature>
<name>A0ABQ3MQK6_9PSEU</name>
<dbReference type="EMBL" id="BNAR01000012">
    <property type="protein sequence ID" value="GHH52470.1"/>
    <property type="molecule type" value="Genomic_DNA"/>
</dbReference>
<dbReference type="Proteomes" id="UP000605568">
    <property type="component" value="Unassembled WGS sequence"/>
</dbReference>
<dbReference type="Gene3D" id="2.130.10.10">
    <property type="entry name" value="YVTN repeat-like/Quinoprotein amine dehydrogenase"/>
    <property type="match status" value="1"/>
</dbReference>
<dbReference type="SUPFAM" id="SSF54593">
    <property type="entry name" value="Glyoxalase/Bleomycin resistance protein/Dihydroxybiphenyl dioxygenase"/>
    <property type="match status" value="1"/>
</dbReference>